<proteinExistence type="predicted"/>
<evidence type="ECO:0000256" key="2">
    <source>
        <dbReference type="SAM" id="SignalP"/>
    </source>
</evidence>
<accession>A0ABY7YMR1</accession>
<reference evidence="3 4" key="1">
    <citation type="submission" date="2023-02" db="EMBL/GenBank/DDBJ databases">
        <title>Devosia algicola sp. nov., isolated from the phycosphere of marine algae.</title>
        <authorList>
            <person name="Kim J.M."/>
            <person name="Lee J.K."/>
            <person name="Choi B.J."/>
            <person name="Bayburt H."/>
            <person name="Jeon C.O."/>
        </authorList>
    </citation>
    <scope>NUCLEOTIDE SEQUENCE [LARGE SCALE GENOMIC DNA]</scope>
    <source>
        <strain evidence="3 4">G20-9</strain>
    </source>
</reference>
<sequence length="146" mass="15965">MHRSIKSIASGMALAGFCCASLLSAGAAMAQDQVTLKMWSLVNDNYPEFIDLAEKEFQKTHPNVNIELESTPNEAYKTAIQVALVGSEPPDVFFNWAGEDSARLARDGLALDITDLGDMDGGFKSLISESLAADLCRQWQALWRSH</sequence>
<dbReference type="SUPFAM" id="SSF53850">
    <property type="entry name" value="Periplasmic binding protein-like II"/>
    <property type="match status" value="1"/>
</dbReference>
<dbReference type="RefSeq" id="WP_282218970.1">
    <property type="nucleotide sequence ID" value="NZ_CP118246.1"/>
</dbReference>
<evidence type="ECO:0000313" key="3">
    <source>
        <dbReference type="EMBL" id="WDR02568.1"/>
    </source>
</evidence>
<organism evidence="3 4">
    <name type="scientific">Devosia algicola</name>
    <dbReference type="NCBI Taxonomy" id="3026418"/>
    <lineage>
        <taxon>Bacteria</taxon>
        <taxon>Pseudomonadati</taxon>
        <taxon>Pseudomonadota</taxon>
        <taxon>Alphaproteobacteria</taxon>
        <taxon>Hyphomicrobiales</taxon>
        <taxon>Devosiaceae</taxon>
        <taxon>Devosia</taxon>
    </lineage>
</organism>
<dbReference type="Proteomes" id="UP001220530">
    <property type="component" value="Chromosome"/>
</dbReference>
<feature type="chain" id="PRO_5045937141" evidence="2">
    <location>
        <begin position="31"/>
        <end position="146"/>
    </location>
</feature>
<evidence type="ECO:0000313" key="4">
    <source>
        <dbReference type="Proteomes" id="UP001220530"/>
    </source>
</evidence>
<dbReference type="EMBL" id="CP118246">
    <property type="protein sequence ID" value="WDR02568.1"/>
    <property type="molecule type" value="Genomic_DNA"/>
</dbReference>
<dbReference type="Gene3D" id="3.40.190.10">
    <property type="entry name" value="Periplasmic binding protein-like II"/>
    <property type="match status" value="1"/>
</dbReference>
<gene>
    <name evidence="3" type="ORF">PSQ19_18630</name>
</gene>
<dbReference type="InterPro" id="IPR006059">
    <property type="entry name" value="SBP"/>
</dbReference>
<name>A0ABY7YMR1_9HYPH</name>
<keyword evidence="2" id="KW-0732">Signal</keyword>
<keyword evidence="1" id="KW-0574">Periplasm</keyword>
<keyword evidence="4" id="KW-1185">Reference proteome</keyword>
<evidence type="ECO:0000256" key="1">
    <source>
        <dbReference type="ARBA" id="ARBA00022764"/>
    </source>
</evidence>
<dbReference type="Pfam" id="PF01547">
    <property type="entry name" value="SBP_bac_1"/>
    <property type="match status" value="1"/>
</dbReference>
<protein>
    <submittedName>
        <fullName evidence="3">Extracellular solute-binding protein</fullName>
    </submittedName>
</protein>
<feature type="signal peptide" evidence="2">
    <location>
        <begin position="1"/>
        <end position="30"/>
    </location>
</feature>